<reference evidence="6" key="2">
    <citation type="journal article" date="2021" name="Sci. Rep.">
        <title>The distribution of antibiotic resistance genes in chicken gut microbiota commensals.</title>
        <authorList>
            <person name="Juricova H."/>
            <person name="Matiasovicova J."/>
            <person name="Kubasova T."/>
            <person name="Cejkova D."/>
            <person name="Rychlik I."/>
        </authorList>
    </citation>
    <scope>NUCLEOTIDE SEQUENCE</scope>
    <source>
        <strain evidence="6">An582</strain>
    </source>
</reference>
<evidence type="ECO:0000313" key="7">
    <source>
        <dbReference type="Proteomes" id="UP000705508"/>
    </source>
</evidence>
<keyword evidence="3" id="KW-0418">Kinase</keyword>
<dbReference type="Proteomes" id="UP000705508">
    <property type="component" value="Unassembled WGS sequence"/>
</dbReference>
<dbReference type="RefSeq" id="WP_204905332.1">
    <property type="nucleotide sequence ID" value="NZ_JACJKS010000001.1"/>
</dbReference>
<accession>A0A938XAQ7</accession>
<comment type="caution">
    <text evidence="6">The sequence shown here is derived from an EMBL/GenBank/DDBJ whole genome shotgun (WGS) entry which is preliminary data.</text>
</comment>
<sequence length="429" mass="48466">MADKQKTIFVYDEFSSKQPVLMGALYVNVIKGGESYSFEYDKEWLKKTGLKITLDPELMPYSGRQYPSGKNIFGLFADASPDRWGRVLMNKRERILADREGRKPSKLYDSDYLLGVCDETRMGGIRFKLDPDGPFLSDDKETAAPPWAKLRTLEEASRHFESDEDGLAEKWLNQLIRPGSSLGGARPKATVVDTKDQLWIAKFPSRNDENDTGAWEMVVHDLAALCGLNVPEAKLEKFSSLGSTYLVKRFDRVLDKRVHFASAMTLLGKTDGASAADGTSYLDIASFIKSYGAQPKKDLRELWKRIVFNMAVTNTDDHLRNHAFVLAEHGWILSPLYDVNPVPYGDELSLNVDEENNSISIDLAIQTAVRFGISEEDAKNCAEDIRKIVRENWERTAADYGLTRRQIEEMRPAFSACFSVSTNRNEVMK</sequence>
<dbReference type="InterPro" id="IPR052028">
    <property type="entry name" value="HipA_Ser/Thr_kinase"/>
</dbReference>
<organism evidence="6 7">
    <name type="scientific">Mordavella massiliensis</name>
    <dbReference type="NCBI Taxonomy" id="1871024"/>
    <lineage>
        <taxon>Bacteria</taxon>
        <taxon>Bacillati</taxon>
        <taxon>Bacillota</taxon>
        <taxon>Clostridia</taxon>
        <taxon>Eubacteriales</taxon>
        <taxon>Clostridiaceae</taxon>
        <taxon>Mordavella</taxon>
    </lineage>
</organism>
<evidence type="ECO:0000256" key="2">
    <source>
        <dbReference type="ARBA" id="ARBA00022679"/>
    </source>
</evidence>
<dbReference type="EMBL" id="JACJKS010000001">
    <property type="protein sequence ID" value="MBM6947299.1"/>
    <property type="molecule type" value="Genomic_DNA"/>
</dbReference>
<evidence type="ECO:0000313" key="6">
    <source>
        <dbReference type="EMBL" id="MBM6947299.1"/>
    </source>
</evidence>
<dbReference type="AlphaFoldDB" id="A0A938XAQ7"/>
<name>A0A938XAQ7_9CLOT</name>
<dbReference type="InterPro" id="IPR017508">
    <property type="entry name" value="HipA_N1"/>
</dbReference>
<dbReference type="GO" id="GO:0004674">
    <property type="term" value="F:protein serine/threonine kinase activity"/>
    <property type="evidence" value="ECO:0007669"/>
    <property type="project" value="TreeGrafter"/>
</dbReference>
<dbReference type="Pfam" id="PF07804">
    <property type="entry name" value="HipA_C"/>
    <property type="match status" value="1"/>
</dbReference>
<proteinExistence type="inferred from homology"/>
<dbReference type="Pfam" id="PF13657">
    <property type="entry name" value="Couple_hipA"/>
    <property type="match status" value="1"/>
</dbReference>
<feature type="domain" description="HipA N-terminal subdomain 1" evidence="5">
    <location>
        <begin position="33"/>
        <end position="96"/>
    </location>
</feature>
<feature type="domain" description="HipA-like C-terminal" evidence="4">
    <location>
        <begin position="180"/>
        <end position="393"/>
    </location>
</feature>
<comment type="similarity">
    <text evidence="1">Belongs to the HipA Ser/Thr kinase family.</text>
</comment>
<dbReference type="PANTHER" id="PTHR37419:SF8">
    <property type="entry name" value="TOXIN YJJJ"/>
    <property type="match status" value="1"/>
</dbReference>
<evidence type="ECO:0000256" key="3">
    <source>
        <dbReference type="ARBA" id="ARBA00022777"/>
    </source>
</evidence>
<dbReference type="InterPro" id="IPR012893">
    <property type="entry name" value="HipA-like_C"/>
</dbReference>
<evidence type="ECO:0000259" key="5">
    <source>
        <dbReference type="Pfam" id="PF13657"/>
    </source>
</evidence>
<protein>
    <submittedName>
        <fullName evidence="6">Type II toxin-antitoxin system HipA family toxin</fullName>
    </submittedName>
</protein>
<keyword evidence="2" id="KW-0808">Transferase</keyword>
<dbReference type="PANTHER" id="PTHR37419">
    <property type="entry name" value="SERINE/THREONINE-PROTEIN KINASE TOXIN HIPA"/>
    <property type="match status" value="1"/>
</dbReference>
<reference evidence="6" key="1">
    <citation type="submission" date="2020-08" db="EMBL/GenBank/DDBJ databases">
        <authorList>
            <person name="Cejkova D."/>
            <person name="Kubasova T."/>
            <person name="Jahodarova E."/>
            <person name="Rychlik I."/>
        </authorList>
    </citation>
    <scope>NUCLEOTIDE SEQUENCE</scope>
    <source>
        <strain evidence="6">An582</strain>
    </source>
</reference>
<evidence type="ECO:0000259" key="4">
    <source>
        <dbReference type="Pfam" id="PF07804"/>
    </source>
</evidence>
<dbReference type="GO" id="GO:0005829">
    <property type="term" value="C:cytosol"/>
    <property type="evidence" value="ECO:0007669"/>
    <property type="project" value="TreeGrafter"/>
</dbReference>
<evidence type="ECO:0000256" key="1">
    <source>
        <dbReference type="ARBA" id="ARBA00010164"/>
    </source>
</evidence>
<dbReference type="Gene3D" id="1.10.1070.20">
    <property type="match status" value="1"/>
</dbReference>
<gene>
    <name evidence="6" type="ORF">H6A20_01295</name>
</gene>